<reference evidence="1 2" key="1">
    <citation type="journal article" date="2018" name="Evol. Lett.">
        <title>Horizontal gene cluster transfer increased hallucinogenic mushroom diversity.</title>
        <authorList>
            <person name="Reynolds H.T."/>
            <person name="Vijayakumar V."/>
            <person name="Gluck-Thaler E."/>
            <person name="Korotkin H.B."/>
            <person name="Matheny P.B."/>
            <person name="Slot J.C."/>
        </authorList>
    </citation>
    <scope>NUCLEOTIDE SEQUENCE [LARGE SCALE GENOMIC DNA]</scope>
    <source>
        <strain evidence="1 2">SRW20</strain>
    </source>
</reference>
<dbReference type="EMBL" id="NHYE01004084">
    <property type="protein sequence ID" value="PPQ86392.1"/>
    <property type="molecule type" value="Genomic_DNA"/>
</dbReference>
<comment type="caution">
    <text evidence="1">The sequence shown here is derived from an EMBL/GenBank/DDBJ whole genome shotgun (WGS) entry which is preliminary data.</text>
</comment>
<sequence>MGNSVSLSCPRAASFSLADQVLEIDEHGADSEESPIATLSQIWLVVLTDSSYDIAFLQLIMSLNRHFRAIGISVIRSRVLREIGRFVPHSARDSFLAILESSGSVIGGSVVQSVLTPAFLLEDKPKDLNLFITQGHSHPWEMRLRELGFMLTEYDGGGLPPATLKYALAKDCLTRESHIENATQGGIITVTVSNSRSALVPILTAQFSSQMNFISSAYVYCVYPLTTLDGLAIERPAASRRPGLTVTRGEPKGMALFNPSWSSVRCEIYCLSKCRRTWTAEGIAMTPWVEGVMSPTALSFLEHNKIQYRLSSRC</sequence>
<keyword evidence="2" id="KW-1185">Reference proteome</keyword>
<gene>
    <name evidence="1" type="ORF">CVT26_004842</name>
</gene>
<name>A0A409X6L4_9AGAR</name>
<dbReference type="OrthoDB" id="3030934at2759"/>
<dbReference type="InParanoid" id="A0A409X6L4"/>
<dbReference type="Proteomes" id="UP000284706">
    <property type="component" value="Unassembled WGS sequence"/>
</dbReference>
<dbReference type="AlphaFoldDB" id="A0A409X6L4"/>
<evidence type="ECO:0000313" key="2">
    <source>
        <dbReference type="Proteomes" id="UP000284706"/>
    </source>
</evidence>
<protein>
    <submittedName>
        <fullName evidence="1">Uncharacterized protein</fullName>
    </submittedName>
</protein>
<accession>A0A409X6L4</accession>
<evidence type="ECO:0000313" key="1">
    <source>
        <dbReference type="EMBL" id="PPQ86392.1"/>
    </source>
</evidence>
<organism evidence="1 2">
    <name type="scientific">Gymnopilus dilepis</name>
    <dbReference type="NCBI Taxonomy" id="231916"/>
    <lineage>
        <taxon>Eukaryota</taxon>
        <taxon>Fungi</taxon>
        <taxon>Dikarya</taxon>
        <taxon>Basidiomycota</taxon>
        <taxon>Agaricomycotina</taxon>
        <taxon>Agaricomycetes</taxon>
        <taxon>Agaricomycetidae</taxon>
        <taxon>Agaricales</taxon>
        <taxon>Agaricineae</taxon>
        <taxon>Hymenogastraceae</taxon>
        <taxon>Gymnopilus</taxon>
    </lineage>
</organism>
<proteinExistence type="predicted"/>